<protein>
    <recommendedName>
        <fullName evidence="7">Microtubule-associated protein</fullName>
    </recommendedName>
</protein>
<sequence>MDQHQDFNSSPDGHAAVQFNSGETMASAALANMTLKEPQDQQEVKKPNGMPDAHMGPGVTEEDLLELSPELKSQPQAPVSEVSVSKSALSAKAGAGARKEAAEKKTPNATTPVKASTPKRPSSVQTTPNKKPWSSSSAPACNTSRPSSIFKPSPGSEPRPRTGDGKTASTRTPGAKLQGAGTRMQTKTTAGVDSPKTPQDRSGYSSPSTPKSPASREVKKVAVVRTPPKSPGSMRGRSPVPLAAPMPDLKNVRSKIGSTENIKHSPGGGRVQITHKKIDLSNVQSKCGSKANIHHKPGGGNVEIKSEKMDFKVQSKIGSMDNVGHVAGGGGRKIESHKLSFRETAKARTDHGAEIVPVEIIAGGSPARLLSNVSSPGSQNMTETPPLSMLADQVSASLAKQGL</sequence>
<evidence type="ECO:0000256" key="2">
    <source>
        <dbReference type="ARBA" id="ARBA00022490"/>
    </source>
</evidence>
<dbReference type="InterPro" id="IPR027324">
    <property type="entry name" value="MAP2/MAP4/Tau"/>
</dbReference>
<dbReference type="AlphaFoldDB" id="A0A674CX36"/>
<evidence type="ECO:0000256" key="4">
    <source>
        <dbReference type="ARBA" id="ARBA00022701"/>
    </source>
</evidence>
<keyword evidence="4 7" id="KW-0493">Microtubule</keyword>
<evidence type="ECO:0000313" key="10">
    <source>
        <dbReference type="Proteomes" id="UP000472277"/>
    </source>
</evidence>
<organism evidence="9 10">
    <name type="scientific">Salmo trutta</name>
    <name type="common">Brown trout</name>
    <dbReference type="NCBI Taxonomy" id="8032"/>
    <lineage>
        <taxon>Eukaryota</taxon>
        <taxon>Metazoa</taxon>
        <taxon>Chordata</taxon>
        <taxon>Craniata</taxon>
        <taxon>Vertebrata</taxon>
        <taxon>Euteleostomi</taxon>
        <taxon>Actinopterygii</taxon>
        <taxon>Neopterygii</taxon>
        <taxon>Teleostei</taxon>
        <taxon>Protacanthopterygii</taxon>
        <taxon>Salmoniformes</taxon>
        <taxon>Salmonidae</taxon>
        <taxon>Salmoninae</taxon>
        <taxon>Salmo</taxon>
    </lineage>
</organism>
<dbReference type="GO" id="GO:0043005">
    <property type="term" value="C:neuron projection"/>
    <property type="evidence" value="ECO:0007669"/>
    <property type="project" value="TreeGrafter"/>
</dbReference>
<dbReference type="GO" id="GO:0000226">
    <property type="term" value="P:microtubule cytoskeleton organization"/>
    <property type="evidence" value="ECO:0007669"/>
    <property type="project" value="TreeGrafter"/>
</dbReference>
<dbReference type="Ensembl" id="ENSSTUT00000093916.1">
    <property type="protein sequence ID" value="ENSSTUP00000088262.1"/>
    <property type="gene ID" value="ENSSTUG00000038760.1"/>
</dbReference>
<reference evidence="9" key="2">
    <citation type="submission" date="2025-09" db="UniProtKB">
        <authorList>
            <consortium name="Ensembl"/>
        </authorList>
    </citation>
    <scope>IDENTIFICATION</scope>
</reference>
<keyword evidence="2 7" id="KW-0963">Cytoplasm</keyword>
<accession>A0A674CX36</accession>
<feature type="compositionally biased region" description="Low complexity" evidence="8">
    <location>
        <begin position="79"/>
        <end position="96"/>
    </location>
</feature>
<evidence type="ECO:0000256" key="5">
    <source>
        <dbReference type="ARBA" id="ARBA00022737"/>
    </source>
</evidence>
<dbReference type="PROSITE" id="PS00229">
    <property type="entry name" value="TAU_MAP_1"/>
    <property type="match status" value="2"/>
</dbReference>
<dbReference type="PANTHER" id="PTHR11501:SF14">
    <property type="entry name" value="MICROTUBULE-ASSOCIATED PROTEIN TAU"/>
    <property type="match status" value="1"/>
</dbReference>
<evidence type="ECO:0000256" key="7">
    <source>
        <dbReference type="RuleBase" id="RU000686"/>
    </source>
</evidence>
<keyword evidence="5" id="KW-0677">Repeat</keyword>
<feature type="compositionally biased region" description="Basic and acidic residues" evidence="8">
    <location>
        <begin position="97"/>
        <end position="106"/>
    </location>
</feature>
<dbReference type="GO" id="GO:0008017">
    <property type="term" value="F:microtubule binding"/>
    <property type="evidence" value="ECO:0007669"/>
    <property type="project" value="InterPro"/>
</dbReference>
<gene>
    <name evidence="9" type="primary">LOC115170943</name>
</gene>
<dbReference type="PROSITE" id="PS51491">
    <property type="entry name" value="TAU_MAP_2"/>
    <property type="match status" value="3"/>
</dbReference>
<feature type="compositionally biased region" description="Polar residues" evidence="8">
    <location>
        <begin position="107"/>
        <end position="147"/>
    </location>
</feature>
<feature type="compositionally biased region" description="Polar residues" evidence="8">
    <location>
        <begin position="183"/>
        <end position="212"/>
    </location>
</feature>
<evidence type="ECO:0000256" key="6">
    <source>
        <dbReference type="ARBA" id="ARBA00023212"/>
    </source>
</evidence>
<keyword evidence="3" id="KW-0597">Phosphoprotein</keyword>
<evidence type="ECO:0000256" key="1">
    <source>
        <dbReference type="ARBA" id="ARBA00004245"/>
    </source>
</evidence>
<feature type="compositionally biased region" description="Polar residues" evidence="8">
    <location>
        <begin position="1"/>
        <end position="11"/>
    </location>
</feature>
<dbReference type="GeneTree" id="ENSGT00940000156597"/>
<proteinExistence type="predicted"/>
<dbReference type="GO" id="GO:0031175">
    <property type="term" value="P:neuron projection development"/>
    <property type="evidence" value="ECO:0007669"/>
    <property type="project" value="TreeGrafter"/>
</dbReference>
<reference evidence="9" key="1">
    <citation type="submission" date="2025-08" db="UniProtKB">
        <authorList>
            <consortium name="Ensembl"/>
        </authorList>
    </citation>
    <scope>IDENTIFICATION</scope>
</reference>
<name>A0A674CX36_SALTR</name>
<feature type="region of interest" description="Disordered" evidence="8">
    <location>
        <begin position="1"/>
        <end position="247"/>
    </location>
</feature>
<dbReference type="GO" id="GO:0005874">
    <property type="term" value="C:microtubule"/>
    <property type="evidence" value="ECO:0007669"/>
    <property type="project" value="UniProtKB-KW"/>
</dbReference>
<evidence type="ECO:0000256" key="8">
    <source>
        <dbReference type="SAM" id="MobiDB-lite"/>
    </source>
</evidence>
<dbReference type="Proteomes" id="UP000472277">
    <property type="component" value="Chromosome 32"/>
</dbReference>
<dbReference type="Pfam" id="PF00418">
    <property type="entry name" value="Tubulin-binding"/>
    <property type="match status" value="3"/>
</dbReference>
<comment type="subcellular location">
    <subcellularLocation>
        <location evidence="1 7">Cytoplasm</location>
        <location evidence="1 7">Cytoskeleton</location>
    </subcellularLocation>
</comment>
<dbReference type="InterPro" id="IPR001084">
    <property type="entry name" value="MAP_tubulin-bd_rpt"/>
</dbReference>
<keyword evidence="6 7" id="KW-0206">Cytoskeleton</keyword>
<feature type="compositionally biased region" description="Basic and acidic residues" evidence="8">
    <location>
        <begin position="37"/>
        <end position="46"/>
    </location>
</feature>
<keyword evidence="10" id="KW-1185">Reference proteome</keyword>
<evidence type="ECO:0000313" key="9">
    <source>
        <dbReference type="Ensembl" id="ENSSTUP00000088262.1"/>
    </source>
</evidence>
<evidence type="ECO:0000256" key="3">
    <source>
        <dbReference type="ARBA" id="ARBA00022553"/>
    </source>
</evidence>
<dbReference type="PANTHER" id="PTHR11501">
    <property type="entry name" value="MICROTUBULE-ASSOCIATED PROTEIN"/>
    <property type="match status" value="1"/>
</dbReference>